<name>A0A5M6I019_9HYPH</name>
<dbReference type="GO" id="GO:0006629">
    <property type="term" value="P:lipid metabolic process"/>
    <property type="evidence" value="ECO:0007669"/>
    <property type="project" value="InterPro"/>
</dbReference>
<feature type="domain" description="SGNH hydrolase-type esterase" evidence="2">
    <location>
        <begin position="31"/>
        <end position="189"/>
    </location>
</feature>
<dbReference type="InterPro" id="IPR051532">
    <property type="entry name" value="Ester_Hydrolysis_Enzymes"/>
</dbReference>
<comment type="caution">
    <text evidence="3">The sequence shown here is derived from an EMBL/GenBank/DDBJ whole genome shotgun (WGS) entry which is preliminary data.</text>
</comment>
<dbReference type="CDD" id="cd01822">
    <property type="entry name" value="Lysophospholipase_L1_like"/>
    <property type="match status" value="1"/>
</dbReference>
<organism evidence="3 4">
    <name type="scientific">Blastochloris sulfoviridis</name>
    <dbReference type="NCBI Taxonomy" id="50712"/>
    <lineage>
        <taxon>Bacteria</taxon>
        <taxon>Pseudomonadati</taxon>
        <taxon>Pseudomonadota</taxon>
        <taxon>Alphaproteobacteria</taxon>
        <taxon>Hyphomicrobiales</taxon>
        <taxon>Blastochloridaceae</taxon>
        <taxon>Blastochloris</taxon>
    </lineage>
</organism>
<dbReference type="Proteomes" id="UP000323886">
    <property type="component" value="Unassembled WGS sequence"/>
</dbReference>
<evidence type="ECO:0000313" key="4">
    <source>
        <dbReference type="Proteomes" id="UP000323886"/>
    </source>
</evidence>
<dbReference type="PANTHER" id="PTHR30383:SF24">
    <property type="entry name" value="THIOESTERASE 1_PROTEASE 1_LYSOPHOSPHOLIPASE L1"/>
    <property type="match status" value="1"/>
</dbReference>
<dbReference type="OrthoDB" id="9786188at2"/>
<evidence type="ECO:0000259" key="2">
    <source>
        <dbReference type="Pfam" id="PF13472"/>
    </source>
</evidence>
<sequence>MLIGLGAAAMAALAFTPAPAGAEDGPIRLVALGDSLTAGYGLPADAALPAQLQARLEARGHKVVIANAGVSGDTASGGLERLDWAIAGDTEGVIVALGANDALRGIDPAVTRKALDTILALLDAKGLPVLLAGMYAPRNMGESYTRTFDAIYPDLARRHGAVLYPFLLEGVAGTARLNLGDGIHPTAEGVGLVAERLVPSVEELLARIRARRGDAKDAPAPTRG</sequence>
<feature type="chain" id="PRO_5024312046" evidence="1">
    <location>
        <begin position="23"/>
        <end position="224"/>
    </location>
</feature>
<protein>
    <submittedName>
        <fullName evidence="3">Arylesterase</fullName>
    </submittedName>
</protein>
<dbReference type="InterPro" id="IPR036514">
    <property type="entry name" value="SGNH_hydro_sf"/>
</dbReference>
<dbReference type="GO" id="GO:0004622">
    <property type="term" value="F:phosphatidylcholine lysophospholipase activity"/>
    <property type="evidence" value="ECO:0007669"/>
    <property type="project" value="TreeGrafter"/>
</dbReference>
<dbReference type="InterPro" id="IPR008265">
    <property type="entry name" value="Lipase_GDSL_AS"/>
</dbReference>
<dbReference type="EMBL" id="VWPL01000014">
    <property type="protein sequence ID" value="KAA5601235.1"/>
    <property type="molecule type" value="Genomic_DNA"/>
</dbReference>
<keyword evidence="1" id="KW-0732">Signal</keyword>
<feature type="signal peptide" evidence="1">
    <location>
        <begin position="1"/>
        <end position="22"/>
    </location>
</feature>
<reference evidence="3 4" key="1">
    <citation type="submission" date="2019-09" db="EMBL/GenBank/DDBJ databases">
        <title>Draft Whole-Genome sequence of Blastochloris sulfoviridis DSM 729.</title>
        <authorList>
            <person name="Meyer T.E."/>
            <person name="Kyndt J.A."/>
        </authorList>
    </citation>
    <scope>NUCLEOTIDE SEQUENCE [LARGE SCALE GENOMIC DNA]</scope>
    <source>
        <strain evidence="3 4">DSM 729</strain>
    </source>
</reference>
<proteinExistence type="predicted"/>
<dbReference type="Pfam" id="PF13472">
    <property type="entry name" value="Lipase_GDSL_2"/>
    <property type="match status" value="1"/>
</dbReference>
<dbReference type="RefSeq" id="WP_150097504.1">
    <property type="nucleotide sequence ID" value="NZ_VWPL01000014.1"/>
</dbReference>
<evidence type="ECO:0000256" key="1">
    <source>
        <dbReference type="SAM" id="SignalP"/>
    </source>
</evidence>
<dbReference type="AlphaFoldDB" id="A0A5M6I019"/>
<dbReference type="InterPro" id="IPR013830">
    <property type="entry name" value="SGNH_hydro"/>
</dbReference>
<evidence type="ECO:0000313" key="3">
    <source>
        <dbReference type="EMBL" id="KAA5601235.1"/>
    </source>
</evidence>
<dbReference type="SUPFAM" id="SSF52266">
    <property type="entry name" value="SGNH hydrolase"/>
    <property type="match status" value="1"/>
</dbReference>
<dbReference type="PANTHER" id="PTHR30383">
    <property type="entry name" value="THIOESTERASE 1/PROTEASE 1/LYSOPHOSPHOLIPASE L1"/>
    <property type="match status" value="1"/>
</dbReference>
<accession>A0A5M6I019</accession>
<dbReference type="Gene3D" id="3.40.50.1110">
    <property type="entry name" value="SGNH hydrolase"/>
    <property type="match status" value="1"/>
</dbReference>
<dbReference type="PROSITE" id="PS01098">
    <property type="entry name" value="LIPASE_GDSL_SER"/>
    <property type="match status" value="1"/>
</dbReference>
<keyword evidence="4" id="KW-1185">Reference proteome</keyword>
<gene>
    <name evidence="3" type="ORF">F1193_09495</name>
</gene>